<dbReference type="Proteomes" id="UP000281553">
    <property type="component" value="Unassembled WGS sequence"/>
</dbReference>
<dbReference type="GO" id="GO:0005929">
    <property type="term" value="C:cilium"/>
    <property type="evidence" value="ECO:0007669"/>
    <property type="project" value="TreeGrafter"/>
</dbReference>
<organism evidence="13 14">
    <name type="scientific">Dibothriocephalus latus</name>
    <name type="common">Fish tapeworm</name>
    <name type="synonym">Diphyllobothrium latum</name>
    <dbReference type="NCBI Taxonomy" id="60516"/>
    <lineage>
        <taxon>Eukaryota</taxon>
        <taxon>Metazoa</taxon>
        <taxon>Spiralia</taxon>
        <taxon>Lophotrochozoa</taxon>
        <taxon>Platyhelminthes</taxon>
        <taxon>Cestoda</taxon>
        <taxon>Eucestoda</taxon>
        <taxon>Diphyllobothriidea</taxon>
        <taxon>Diphyllobothriidae</taxon>
        <taxon>Dibothriocephalus</taxon>
    </lineage>
</organism>
<evidence type="ECO:0000313" key="14">
    <source>
        <dbReference type="Proteomes" id="UP000281553"/>
    </source>
</evidence>
<evidence type="ECO:0000256" key="5">
    <source>
        <dbReference type="ARBA" id="ARBA00022846"/>
    </source>
</evidence>
<dbReference type="OrthoDB" id="27917at2759"/>
<keyword evidence="2" id="KW-0963">Cytoplasm</keyword>
<proteinExistence type="inferred from homology"/>
<evidence type="ECO:0000256" key="12">
    <source>
        <dbReference type="SAM" id="Coils"/>
    </source>
</evidence>
<dbReference type="SMART" id="SM00365">
    <property type="entry name" value="LRR_SD22"/>
    <property type="match status" value="4"/>
</dbReference>
<evidence type="ECO:0000256" key="7">
    <source>
        <dbReference type="ARBA" id="ARBA00023069"/>
    </source>
</evidence>
<keyword evidence="14" id="KW-1185">Reference proteome</keyword>
<protein>
    <recommendedName>
        <fullName evidence="11">Dynein regulatory complex subunit 3</fullName>
    </recommendedName>
</protein>
<dbReference type="Pfam" id="PF14580">
    <property type="entry name" value="LRR_9"/>
    <property type="match status" value="1"/>
</dbReference>
<dbReference type="InterPro" id="IPR001611">
    <property type="entry name" value="Leu-rich_rpt"/>
</dbReference>
<dbReference type="SUPFAM" id="SSF52075">
    <property type="entry name" value="Outer arm dynein light chain 1"/>
    <property type="match status" value="1"/>
</dbReference>
<accession>A0A3P6TFU5</accession>
<keyword evidence="5" id="KW-0282">Flagellum</keyword>
<dbReference type="AlphaFoldDB" id="A0A3P6TFU5"/>
<dbReference type="PANTHER" id="PTHR45973:SF12">
    <property type="entry name" value="DYNEIN REGULATORY COMPLEX SUBUNIT 3"/>
    <property type="match status" value="1"/>
</dbReference>
<evidence type="ECO:0000256" key="2">
    <source>
        <dbReference type="ARBA" id="ARBA00022490"/>
    </source>
</evidence>
<keyword evidence="6 12" id="KW-0175">Coiled coil</keyword>
<sequence>MLRLICTGAQRIYGKLEPTVIDDELLTTACFAQGPTGEAGKLAEAEGIAFASVKQLSLAYNNILKIGGIEELVNITTLKLDNNIIEKIEGLDYLVNIKWLDLSFNKISKIENLENLVNLEDLSLFCNSISVIENLDQNEKLRFLSLGRNNINNLKNILYLRQFKHLDCLTIEHNPLCDEEGYENYIFAFLGKLTYLDYKYILPQWRAKAYDKYQIAVDQMNEAQLEYEEKLVEAHKKALFLEECRKAFIDEIIGDNLFNAMFKKDKDGQTLIKLSSVAELVEQYPFPLPPNISSFVLPSYACKQLFLTGQEEYQKRKSEEDCLRSCIEDAKQDSKRRALESIEQFKETKKAIRKKLDDLYQDSFPEVAEALLSDLRQAIYELWNDLMGNEVSLVDQLEEIITDFGRNMSEMVSQFTESVQVCFSKVRESAGSFNERLAEMTLTYAERLAKAEQPQKTDPESSIYLDRDNLVSALNNSKEVHVAVIDKCEENVNKNLKQWLENLIEDLHQKEEYERHTNRVIEINMYIDDQRVDLETNELPLI</sequence>
<evidence type="ECO:0000256" key="11">
    <source>
        <dbReference type="ARBA" id="ARBA00040950"/>
    </source>
</evidence>
<evidence type="ECO:0000256" key="9">
    <source>
        <dbReference type="ARBA" id="ARBA00023273"/>
    </source>
</evidence>
<dbReference type="PROSITE" id="PS51450">
    <property type="entry name" value="LRR"/>
    <property type="match status" value="5"/>
</dbReference>
<evidence type="ECO:0000256" key="4">
    <source>
        <dbReference type="ARBA" id="ARBA00022737"/>
    </source>
</evidence>
<evidence type="ECO:0000256" key="8">
    <source>
        <dbReference type="ARBA" id="ARBA00023212"/>
    </source>
</evidence>
<gene>
    <name evidence="13" type="ORF">DILT_LOCUS3955</name>
</gene>
<feature type="coiled-coil region" evidence="12">
    <location>
        <begin position="335"/>
        <end position="362"/>
    </location>
</feature>
<dbReference type="InterPro" id="IPR050576">
    <property type="entry name" value="Cilia_flagella_integrity"/>
</dbReference>
<reference evidence="13 14" key="1">
    <citation type="submission" date="2018-11" db="EMBL/GenBank/DDBJ databases">
        <authorList>
            <consortium name="Pathogen Informatics"/>
        </authorList>
    </citation>
    <scope>NUCLEOTIDE SEQUENCE [LARGE SCALE GENOMIC DNA]</scope>
</reference>
<dbReference type="Pfam" id="PF12799">
    <property type="entry name" value="LRR_4"/>
    <property type="match status" value="1"/>
</dbReference>
<keyword evidence="4" id="KW-0677">Repeat</keyword>
<dbReference type="InterPro" id="IPR025875">
    <property type="entry name" value="Leu-rich_rpt_4"/>
</dbReference>
<comment type="similarity">
    <text evidence="10">Belongs to the DRC3 family.</text>
</comment>
<evidence type="ECO:0000256" key="10">
    <source>
        <dbReference type="ARBA" id="ARBA00038378"/>
    </source>
</evidence>
<dbReference type="Gene3D" id="3.80.10.10">
    <property type="entry name" value="Ribonuclease Inhibitor"/>
    <property type="match status" value="1"/>
</dbReference>
<feature type="coiled-coil region" evidence="12">
    <location>
        <begin position="210"/>
        <end position="237"/>
    </location>
</feature>
<comment type="subcellular location">
    <subcellularLocation>
        <location evidence="1">Cytoplasm</location>
        <location evidence="1">Cytoskeleton</location>
        <location evidence="1">Flagellum axoneme</location>
    </subcellularLocation>
</comment>
<keyword evidence="9" id="KW-0966">Cell projection</keyword>
<keyword evidence="3" id="KW-0433">Leucine-rich repeat</keyword>
<evidence type="ECO:0000256" key="6">
    <source>
        <dbReference type="ARBA" id="ARBA00023054"/>
    </source>
</evidence>
<evidence type="ECO:0000256" key="1">
    <source>
        <dbReference type="ARBA" id="ARBA00004611"/>
    </source>
</evidence>
<evidence type="ECO:0000256" key="3">
    <source>
        <dbReference type="ARBA" id="ARBA00022614"/>
    </source>
</evidence>
<dbReference type="PANTHER" id="PTHR45973">
    <property type="entry name" value="PROTEIN PHOSPHATASE 1 REGULATORY SUBUNIT SDS22-RELATED"/>
    <property type="match status" value="1"/>
</dbReference>
<dbReference type="InterPro" id="IPR032675">
    <property type="entry name" value="LRR_dom_sf"/>
</dbReference>
<evidence type="ECO:0000313" key="13">
    <source>
        <dbReference type="EMBL" id="VDK87006.1"/>
    </source>
</evidence>
<dbReference type="EMBL" id="UYRU01044569">
    <property type="protein sequence ID" value="VDK87006.1"/>
    <property type="molecule type" value="Genomic_DNA"/>
</dbReference>
<name>A0A3P6TFU5_DIBLA</name>
<keyword evidence="8" id="KW-0206">Cytoskeleton</keyword>
<keyword evidence="7" id="KW-0969">Cilium</keyword>